<dbReference type="Proteomes" id="UP000314294">
    <property type="component" value="Unassembled WGS sequence"/>
</dbReference>
<accession>A0A4Z2GKB7</accession>
<proteinExistence type="predicted"/>
<name>A0A4Z2GKB7_9TELE</name>
<evidence type="ECO:0000313" key="1">
    <source>
        <dbReference type="EMBL" id="TNN53172.1"/>
    </source>
</evidence>
<dbReference type="EMBL" id="SRLO01000524">
    <property type="protein sequence ID" value="TNN53172.1"/>
    <property type="molecule type" value="Genomic_DNA"/>
</dbReference>
<sequence length="137" mass="14929">MARSSSEFSEYLDVSRPTTPPWTTCTHIRVSLGPESESSQPVSCFTVICAVAAALTIEATPKPLYMFLCAVTDFIFSLRSLAAAWLSWHRAATSVSFSFSSSHSFRAFPSSSVRSSVSFRTDWSCRGGASWPGRLTA</sequence>
<reference evidence="1 2" key="1">
    <citation type="submission" date="2019-03" db="EMBL/GenBank/DDBJ databases">
        <title>First draft genome of Liparis tanakae, snailfish: a comprehensive survey of snailfish specific genes.</title>
        <authorList>
            <person name="Kim W."/>
            <person name="Song I."/>
            <person name="Jeong J.-H."/>
            <person name="Kim D."/>
            <person name="Kim S."/>
            <person name="Ryu S."/>
            <person name="Song J.Y."/>
            <person name="Lee S.K."/>
        </authorList>
    </citation>
    <scope>NUCLEOTIDE SEQUENCE [LARGE SCALE GENOMIC DNA]</scope>
    <source>
        <tissue evidence="1">Muscle</tissue>
    </source>
</reference>
<evidence type="ECO:0000313" key="2">
    <source>
        <dbReference type="Proteomes" id="UP000314294"/>
    </source>
</evidence>
<comment type="caution">
    <text evidence="1">The sequence shown here is derived from an EMBL/GenBank/DDBJ whole genome shotgun (WGS) entry which is preliminary data.</text>
</comment>
<organism evidence="1 2">
    <name type="scientific">Liparis tanakae</name>
    <name type="common">Tanaka's snailfish</name>
    <dbReference type="NCBI Taxonomy" id="230148"/>
    <lineage>
        <taxon>Eukaryota</taxon>
        <taxon>Metazoa</taxon>
        <taxon>Chordata</taxon>
        <taxon>Craniata</taxon>
        <taxon>Vertebrata</taxon>
        <taxon>Euteleostomi</taxon>
        <taxon>Actinopterygii</taxon>
        <taxon>Neopterygii</taxon>
        <taxon>Teleostei</taxon>
        <taxon>Neoteleostei</taxon>
        <taxon>Acanthomorphata</taxon>
        <taxon>Eupercaria</taxon>
        <taxon>Perciformes</taxon>
        <taxon>Cottioidei</taxon>
        <taxon>Cottales</taxon>
        <taxon>Liparidae</taxon>
        <taxon>Liparis</taxon>
    </lineage>
</organism>
<protein>
    <submittedName>
        <fullName evidence="1">Uncharacterized protein</fullName>
    </submittedName>
</protein>
<dbReference type="AlphaFoldDB" id="A0A4Z2GKB7"/>
<keyword evidence="2" id="KW-1185">Reference proteome</keyword>
<gene>
    <name evidence="1" type="ORF">EYF80_036633</name>
</gene>